<comment type="similarity">
    <text evidence="13">Belongs to the LpxK family.</text>
</comment>
<dbReference type="PANTHER" id="PTHR42724:SF1">
    <property type="entry name" value="TETRAACYLDISACCHARIDE 4'-KINASE, MITOCHONDRIAL-RELATED"/>
    <property type="match status" value="1"/>
</dbReference>
<evidence type="ECO:0000256" key="14">
    <source>
        <dbReference type="SAM" id="Phobius"/>
    </source>
</evidence>
<evidence type="ECO:0000256" key="8">
    <source>
        <dbReference type="ARBA" id="ARBA00022741"/>
    </source>
</evidence>
<evidence type="ECO:0000256" key="10">
    <source>
        <dbReference type="ARBA" id="ARBA00022840"/>
    </source>
</evidence>
<accession>A0A974SS12</accession>
<comment type="catalytic activity">
    <reaction evidence="13">
        <text>a lipid A disaccharide + ATP = a lipid IVA + ADP + H(+)</text>
        <dbReference type="Rhea" id="RHEA:67840"/>
        <dbReference type="ChEBI" id="CHEBI:15378"/>
        <dbReference type="ChEBI" id="CHEBI:30616"/>
        <dbReference type="ChEBI" id="CHEBI:176343"/>
        <dbReference type="ChEBI" id="CHEBI:176425"/>
        <dbReference type="ChEBI" id="CHEBI:456216"/>
        <dbReference type="EC" id="2.7.1.130"/>
    </reaction>
</comment>
<dbReference type="EMBL" id="CP064781">
    <property type="protein sequence ID" value="QRJ65392.1"/>
    <property type="molecule type" value="Genomic_DNA"/>
</dbReference>
<keyword evidence="14" id="KW-0472">Membrane</keyword>
<evidence type="ECO:0000256" key="11">
    <source>
        <dbReference type="ARBA" id="ARBA00023098"/>
    </source>
</evidence>
<keyword evidence="6 13" id="KW-0441">Lipid A biosynthesis</keyword>
<dbReference type="HAMAP" id="MF_00409">
    <property type="entry name" value="LpxK"/>
    <property type="match status" value="1"/>
</dbReference>
<dbReference type="KEGG" id="ares:IWH25_08750"/>
<dbReference type="GO" id="GO:0009029">
    <property type="term" value="F:lipid-A 4'-kinase activity"/>
    <property type="evidence" value="ECO:0007669"/>
    <property type="project" value="UniProtKB-UniRule"/>
</dbReference>
<evidence type="ECO:0000256" key="7">
    <source>
        <dbReference type="ARBA" id="ARBA00022679"/>
    </source>
</evidence>
<name>A0A974SS12_9RHOO</name>
<protein>
    <recommendedName>
        <fullName evidence="4 13">Tetraacyldisaccharide 4'-kinase</fullName>
        <ecNumber evidence="3 13">2.7.1.130</ecNumber>
    </recommendedName>
    <alternativeName>
        <fullName evidence="12 13">Lipid A 4'-kinase</fullName>
    </alternativeName>
</protein>
<sequence length="339" mass="35854">MAKLAESLPRLWYRRGFAFQLLPLLPLSWLFAALSALRRLAYRRGWLAAERLPVPVVVVGNLVAGGAGKTPLTLWLVAALAARGRRPGIVSRGYGADGAAPRLVAADDDPAQVGDEPLLLARRAGVPVAVCRDRVAAARALLAAHPGCDVLVADDGLQHYRLARDCEVVLFDGRGAGNGRLLPAGPLREPLARLRDADALVWNGAPAFAPPPGAPQAFVMRLEGATFHSLADPARHCAAAELAGKPLHALAGIGDPARFFRQLDALGLAFVAHPFPDHHAYTAEDLHFADDAVVLMTEKDAVKCAGLIAGDAWVLPVSAVVDDGLIEKILEKIDGRTAS</sequence>
<keyword evidence="5 13" id="KW-0444">Lipid biosynthesis</keyword>
<dbReference type="SUPFAM" id="SSF52540">
    <property type="entry name" value="P-loop containing nucleoside triphosphate hydrolases"/>
    <property type="match status" value="1"/>
</dbReference>
<evidence type="ECO:0000256" key="13">
    <source>
        <dbReference type="HAMAP-Rule" id="MF_00409"/>
    </source>
</evidence>
<dbReference type="InterPro" id="IPR003758">
    <property type="entry name" value="LpxK"/>
</dbReference>
<keyword evidence="14" id="KW-0812">Transmembrane</keyword>
<feature type="binding site" evidence="13">
    <location>
        <begin position="63"/>
        <end position="70"/>
    </location>
    <ligand>
        <name>ATP</name>
        <dbReference type="ChEBI" id="CHEBI:30616"/>
    </ligand>
</feature>
<keyword evidence="7 13" id="KW-0808">Transferase</keyword>
<keyword evidence="14" id="KW-1133">Transmembrane helix</keyword>
<evidence type="ECO:0000256" key="2">
    <source>
        <dbReference type="ARBA" id="ARBA00004870"/>
    </source>
</evidence>
<evidence type="ECO:0000313" key="16">
    <source>
        <dbReference type="Proteomes" id="UP000663444"/>
    </source>
</evidence>
<reference evidence="15" key="1">
    <citation type="submission" date="2020-11" db="EMBL/GenBank/DDBJ databases">
        <title>Azospira restricta DSM 18626 genome sequence.</title>
        <authorList>
            <person name="Moe W.M."/>
        </authorList>
    </citation>
    <scope>NUCLEOTIDE SEQUENCE</scope>
    <source>
        <strain evidence="15">DSM 18626</strain>
    </source>
</reference>
<evidence type="ECO:0000256" key="1">
    <source>
        <dbReference type="ARBA" id="ARBA00002274"/>
    </source>
</evidence>
<dbReference type="GO" id="GO:0005886">
    <property type="term" value="C:plasma membrane"/>
    <property type="evidence" value="ECO:0007669"/>
    <property type="project" value="TreeGrafter"/>
</dbReference>
<keyword evidence="9 13" id="KW-0418">Kinase</keyword>
<dbReference type="PANTHER" id="PTHR42724">
    <property type="entry name" value="TETRAACYLDISACCHARIDE 4'-KINASE"/>
    <property type="match status" value="1"/>
</dbReference>
<evidence type="ECO:0000256" key="9">
    <source>
        <dbReference type="ARBA" id="ARBA00022777"/>
    </source>
</evidence>
<comment type="pathway">
    <text evidence="2 13">Glycolipid biosynthesis; lipid IV(A) biosynthesis; lipid IV(A) from (3R)-3-hydroxytetradecanoyl-[acyl-carrier-protein] and UDP-N-acetyl-alpha-D-glucosamine: step 6/6.</text>
</comment>
<evidence type="ECO:0000256" key="3">
    <source>
        <dbReference type="ARBA" id="ARBA00012071"/>
    </source>
</evidence>
<dbReference type="RefSeq" id="WP_203388923.1">
    <property type="nucleotide sequence ID" value="NZ_CP064781.1"/>
</dbReference>
<evidence type="ECO:0000256" key="5">
    <source>
        <dbReference type="ARBA" id="ARBA00022516"/>
    </source>
</evidence>
<dbReference type="InterPro" id="IPR027417">
    <property type="entry name" value="P-loop_NTPase"/>
</dbReference>
<gene>
    <name evidence="13" type="primary">lpxK</name>
    <name evidence="15" type="ORF">IWH25_08750</name>
</gene>
<feature type="transmembrane region" description="Helical" evidence="14">
    <location>
        <begin position="17"/>
        <end position="37"/>
    </location>
</feature>
<dbReference type="GO" id="GO:0009244">
    <property type="term" value="P:lipopolysaccharide core region biosynthetic process"/>
    <property type="evidence" value="ECO:0007669"/>
    <property type="project" value="TreeGrafter"/>
</dbReference>
<evidence type="ECO:0000256" key="12">
    <source>
        <dbReference type="ARBA" id="ARBA00029757"/>
    </source>
</evidence>
<evidence type="ECO:0000256" key="6">
    <source>
        <dbReference type="ARBA" id="ARBA00022556"/>
    </source>
</evidence>
<dbReference type="NCBIfam" id="TIGR00682">
    <property type="entry name" value="lpxK"/>
    <property type="match status" value="1"/>
</dbReference>
<dbReference type="GO" id="GO:0009245">
    <property type="term" value="P:lipid A biosynthetic process"/>
    <property type="evidence" value="ECO:0007669"/>
    <property type="project" value="UniProtKB-UniRule"/>
</dbReference>
<proteinExistence type="inferred from homology"/>
<keyword evidence="11 13" id="KW-0443">Lipid metabolism</keyword>
<keyword evidence="16" id="KW-1185">Reference proteome</keyword>
<dbReference type="AlphaFoldDB" id="A0A974SS12"/>
<dbReference type="Pfam" id="PF02606">
    <property type="entry name" value="LpxK"/>
    <property type="match status" value="1"/>
</dbReference>
<dbReference type="EC" id="2.7.1.130" evidence="3 13"/>
<keyword evidence="8 13" id="KW-0547">Nucleotide-binding</keyword>
<keyword evidence="10 13" id="KW-0067">ATP-binding</keyword>
<dbReference type="GO" id="GO:0005524">
    <property type="term" value="F:ATP binding"/>
    <property type="evidence" value="ECO:0007669"/>
    <property type="project" value="UniProtKB-UniRule"/>
</dbReference>
<dbReference type="Proteomes" id="UP000663444">
    <property type="component" value="Chromosome"/>
</dbReference>
<evidence type="ECO:0000256" key="4">
    <source>
        <dbReference type="ARBA" id="ARBA00016436"/>
    </source>
</evidence>
<evidence type="ECO:0000313" key="15">
    <source>
        <dbReference type="EMBL" id="QRJ65392.1"/>
    </source>
</evidence>
<organism evidence="15 16">
    <name type="scientific">Azospira restricta</name>
    <dbReference type="NCBI Taxonomy" id="404405"/>
    <lineage>
        <taxon>Bacteria</taxon>
        <taxon>Pseudomonadati</taxon>
        <taxon>Pseudomonadota</taxon>
        <taxon>Betaproteobacteria</taxon>
        <taxon>Rhodocyclales</taxon>
        <taxon>Rhodocyclaceae</taxon>
        <taxon>Azospira</taxon>
    </lineage>
</organism>
<comment type="function">
    <text evidence="1 13">Transfers the gamma-phosphate of ATP to the 4'-position of a tetraacyldisaccharide 1-phosphate intermediate (termed DS-1-P) to form tetraacyldisaccharide 1,4'-bis-phosphate (lipid IVA).</text>
</comment>